<keyword evidence="1" id="KW-0472">Membrane</keyword>
<organism evidence="2 3">
    <name type="scientific">Cadophora malorum</name>
    <dbReference type="NCBI Taxonomy" id="108018"/>
    <lineage>
        <taxon>Eukaryota</taxon>
        <taxon>Fungi</taxon>
        <taxon>Dikarya</taxon>
        <taxon>Ascomycota</taxon>
        <taxon>Pezizomycotina</taxon>
        <taxon>Leotiomycetes</taxon>
        <taxon>Helotiales</taxon>
        <taxon>Ploettnerulaceae</taxon>
        <taxon>Cadophora</taxon>
    </lineage>
</organism>
<keyword evidence="1" id="KW-1133">Transmembrane helix</keyword>
<evidence type="ECO:0008006" key="4">
    <source>
        <dbReference type="Google" id="ProtNLM"/>
    </source>
</evidence>
<dbReference type="AlphaFoldDB" id="A0A8H7TE26"/>
<feature type="transmembrane region" description="Helical" evidence="1">
    <location>
        <begin position="529"/>
        <end position="550"/>
    </location>
</feature>
<evidence type="ECO:0000256" key="1">
    <source>
        <dbReference type="SAM" id="Phobius"/>
    </source>
</evidence>
<dbReference type="Proteomes" id="UP000664132">
    <property type="component" value="Unassembled WGS sequence"/>
</dbReference>
<gene>
    <name evidence="2" type="ORF">IFR04_009749</name>
</gene>
<name>A0A8H7TE26_9HELO</name>
<reference evidence="2" key="1">
    <citation type="submission" date="2021-02" db="EMBL/GenBank/DDBJ databases">
        <title>Genome sequence Cadophora malorum strain M34.</title>
        <authorList>
            <person name="Stefanovic E."/>
            <person name="Vu D."/>
            <person name="Scully C."/>
            <person name="Dijksterhuis J."/>
            <person name="Roader J."/>
            <person name="Houbraken J."/>
        </authorList>
    </citation>
    <scope>NUCLEOTIDE SEQUENCE</scope>
    <source>
        <strain evidence="2">M34</strain>
    </source>
</reference>
<feature type="transmembrane region" description="Helical" evidence="1">
    <location>
        <begin position="21"/>
        <end position="44"/>
    </location>
</feature>
<feature type="transmembrane region" description="Helical" evidence="1">
    <location>
        <begin position="134"/>
        <end position="154"/>
    </location>
</feature>
<dbReference type="EMBL" id="JAFJYH010000164">
    <property type="protein sequence ID" value="KAG4417113.1"/>
    <property type="molecule type" value="Genomic_DNA"/>
</dbReference>
<accession>A0A8H7TE26</accession>
<comment type="caution">
    <text evidence="2">The sequence shown here is derived from an EMBL/GenBank/DDBJ whole genome shotgun (WGS) entry which is preliminary data.</text>
</comment>
<keyword evidence="1" id="KW-0812">Transmembrane</keyword>
<protein>
    <recommendedName>
        <fullName evidence="4">Transmembrane protein</fullName>
    </recommendedName>
</protein>
<sequence>MAPTNRSSAEDAPKHPNKPRTMVVVLCCTAIILCLAVTGLLIMVTVTIQELTDFGPLSSVQKTLYTMVSTFVATLITGIVSGQLVTASLCKLDDDLIPKVTSNRSESPSLRSMSSTWNAILSLSLPNLLRLRNWLIAFTVLVTSLITTSITSGFTPTTATRVVNYSSDIPTGEPTTYSRPWDPDQMPDTPAAYNSTAWFMSNGSIFYSWVGRGGSPAHEAMALSHGINIFDPDLYAYADDGVAVHSSAIGTPYSVYGERQGEDNVLSQLLARYDRNVPNITACVPVMVRNPFKCYKGAVMDWIENDTIMRLYSEDGSCMIRKKVANAEQVEMLKGFCAHDEIGQGTLLLGSDFNYHAWVAVAVGDPDIPPYEVPSRFTYSVQCDVDARNVWEYRNVVLSLSDSERTNHAFSKVLTSNVSCVPNHDSTITDTLLAITATANQFLLRENTGNSGWFETINALTSKTGGYGRAAQDSLRSPPWAFADSSNALEDILGLTAALVSSRIYKNSTMIPTSGTADVRFTRIGPGKYFGLVYALPPLISSLILTSLLYRMKKHSQGYESSSLQELIDLGKDSVSLSDRAHAVR</sequence>
<feature type="transmembrane region" description="Helical" evidence="1">
    <location>
        <begin position="64"/>
        <end position="89"/>
    </location>
</feature>
<evidence type="ECO:0000313" key="3">
    <source>
        <dbReference type="Proteomes" id="UP000664132"/>
    </source>
</evidence>
<evidence type="ECO:0000313" key="2">
    <source>
        <dbReference type="EMBL" id="KAG4417113.1"/>
    </source>
</evidence>
<proteinExistence type="predicted"/>
<keyword evidence="3" id="KW-1185">Reference proteome</keyword>
<dbReference type="OrthoDB" id="5400196at2759"/>